<dbReference type="AlphaFoldDB" id="A0A7C9RHC0"/>
<dbReference type="Pfam" id="PF06170">
    <property type="entry name" value="DUF983"/>
    <property type="match status" value="1"/>
</dbReference>
<comment type="caution">
    <text evidence="2">The sequence shown here is derived from an EMBL/GenBank/DDBJ whole genome shotgun (WGS) entry which is preliminary data.</text>
</comment>
<keyword evidence="1" id="KW-0812">Transmembrane</keyword>
<protein>
    <submittedName>
        <fullName evidence="2">DUF983 domain-containing protein</fullName>
    </submittedName>
</protein>
<feature type="transmembrane region" description="Helical" evidence="1">
    <location>
        <begin position="84"/>
        <end position="103"/>
    </location>
</feature>
<name>A0A7C9RHC0_9BRAD</name>
<sequence length="130" mass="13945">MTDSPVSASVSQAALRGLACKCPRCGEGKLYAGFLTLRPSCDVCGLDYAFIDAGDGPAVFIIMIAGFIVVGAALVVEMKYQPPFWVHAALWAPLILATTLLPLRSMKALLIALQYHHKAAEGQLIGRERK</sequence>
<dbReference type="InterPro" id="IPR009325">
    <property type="entry name" value="DUF983"/>
</dbReference>
<dbReference type="Proteomes" id="UP000480266">
    <property type="component" value="Unassembled WGS sequence"/>
</dbReference>
<gene>
    <name evidence="2" type="ORF">G4V63_20350</name>
</gene>
<evidence type="ECO:0000256" key="1">
    <source>
        <dbReference type="SAM" id="Phobius"/>
    </source>
</evidence>
<organism evidence="2 3">
    <name type="scientific">Candidatus Afipia apatlaquensis</name>
    <dbReference type="NCBI Taxonomy" id="2712852"/>
    <lineage>
        <taxon>Bacteria</taxon>
        <taxon>Pseudomonadati</taxon>
        <taxon>Pseudomonadota</taxon>
        <taxon>Alphaproteobacteria</taxon>
        <taxon>Hyphomicrobiales</taxon>
        <taxon>Nitrobacteraceae</taxon>
        <taxon>Afipia</taxon>
    </lineage>
</organism>
<evidence type="ECO:0000313" key="3">
    <source>
        <dbReference type="Proteomes" id="UP000480266"/>
    </source>
</evidence>
<accession>A0A7C9RHC0</accession>
<keyword evidence="1" id="KW-1133">Transmembrane helix</keyword>
<reference evidence="2" key="1">
    <citation type="submission" date="2020-02" db="EMBL/GenBank/DDBJ databases">
        <title>Draft genome sequence of Candidatus Afipia apatlaquensis IBT-C3, a potential strain for decolorization of textile dyes.</title>
        <authorList>
            <person name="Sanchez-Reyes A."/>
            <person name="Breton-Deval L."/>
            <person name="Mangelson H."/>
            <person name="Sanchez-Flores A."/>
        </authorList>
    </citation>
    <scope>NUCLEOTIDE SEQUENCE [LARGE SCALE GENOMIC DNA]</scope>
    <source>
        <strain evidence="2">IBT-C3</strain>
    </source>
</reference>
<dbReference type="EMBL" id="JAAMRR010001043">
    <property type="protein sequence ID" value="NGX97463.1"/>
    <property type="molecule type" value="Genomic_DNA"/>
</dbReference>
<evidence type="ECO:0000313" key="2">
    <source>
        <dbReference type="EMBL" id="NGX97463.1"/>
    </source>
</evidence>
<proteinExistence type="predicted"/>
<feature type="transmembrane region" description="Helical" evidence="1">
    <location>
        <begin position="58"/>
        <end position="78"/>
    </location>
</feature>
<keyword evidence="1" id="KW-0472">Membrane</keyword>
<keyword evidence="3" id="KW-1185">Reference proteome</keyword>